<protein>
    <submittedName>
        <fullName evidence="1">Uncharacterized protein</fullName>
    </submittedName>
</protein>
<dbReference type="Proteomes" id="UP000002497">
    <property type="component" value="Unassembled WGS sequence"/>
</dbReference>
<dbReference type="STRING" id="443226.E9DEB4"/>
<reference evidence="2" key="2">
    <citation type="submission" date="2010-03" db="EMBL/GenBank/DDBJ databases">
        <title>The genome sequence of Coccidioides posadasii strain Silveira.</title>
        <authorList>
            <consortium name="The Broad Institute Genome Sequencing Center for Infectious Disease"/>
            <person name="Neafsey D."/>
            <person name="Orbach M."/>
            <person name="Henn M.R."/>
            <person name="Cole G.T."/>
            <person name="Galgiani J."/>
            <person name="Gardner M.J."/>
            <person name="Kirkland T.N."/>
            <person name="Taylor J.W."/>
            <person name="Young S.K."/>
            <person name="Zeng Q."/>
            <person name="Koehrsen M."/>
            <person name="Alvarado L."/>
            <person name="Berlin A."/>
            <person name="Borenstein D."/>
            <person name="Chapman S.B."/>
            <person name="Chen Z."/>
            <person name="Engels R."/>
            <person name="Freedman E."/>
            <person name="Gellesch M."/>
            <person name="Goldberg J."/>
            <person name="Griggs A."/>
            <person name="Gujja S."/>
            <person name="Heilman E."/>
            <person name="Heiman D."/>
            <person name="Howarth C."/>
            <person name="Jen D."/>
            <person name="Larson L."/>
            <person name="Mehta T."/>
            <person name="Neiman D."/>
            <person name="Park D."/>
            <person name="Pearson M."/>
            <person name="Richards J."/>
            <person name="Roberts A."/>
            <person name="Saif S."/>
            <person name="Shea T."/>
            <person name="Shenoy N."/>
            <person name="Sisk P."/>
            <person name="Stolte C."/>
            <person name="Sykes S."/>
            <person name="Walk T."/>
            <person name="White J."/>
            <person name="Yandava C."/>
            <person name="Haas B."/>
            <person name="Nusbaum C."/>
            <person name="Birren B."/>
        </authorList>
    </citation>
    <scope>NUCLEOTIDE SEQUENCE [LARGE SCALE GENOMIC DNA]</scope>
    <source>
        <strain evidence="2">RMSCC 757 / Silveira</strain>
    </source>
</reference>
<evidence type="ECO:0000313" key="2">
    <source>
        <dbReference type="Proteomes" id="UP000002497"/>
    </source>
</evidence>
<dbReference type="OMA" id="APMGCHF"/>
<dbReference type="VEuPathDB" id="FungiDB:D8B26_007998"/>
<dbReference type="PROSITE" id="PS50181">
    <property type="entry name" value="FBOX"/>
    <property type="match status" value="1"/>
</dbReference>
<proteinExistence type="predicted"/>
<name>E9DEB4_COCPS</name>
<reference evidence="2" key="1">
    <citation type="journal article" date="2010" name="Genome Res.">
        <title>Population genomic sequencing of Coccidioides fungi reveals recent hybridization and transposon control.</title>
        <authorList>
            <person name="Neafsey D.E."/>
            <person name="Barker B.M."/>
            <person name="Sharpton T.J."/>
            <person name="Stajich J.E."/>
            <person name="Park D.J."/>
            <person name="Whiston E."/>
            <person name="Hung C.-Y."/>
            <person name="McMahan C."/>
            <person name="White J."/>
            <person name="Sykes S."/>
            <person name="Heiman D."/>
            <person name="Young S."/>
            <person name="Zeng Q."/>
            <person name="Abouelleil A."/>
            <person name="Aftuck L."/>
            <person name="Bessette D."/>
            <person name="Brown A."/>
            <person name="FitzGerald M."/>
            <person name="Lui A."/>
            <person name="Macdonald J.P."/>
            <person name="Priest M."/>
            <person name="Orbach M.J."/>
            <person name="Galgiani J.N."/>
            <person name="Kirkland T.N."/>
            <person name="Cole G.T."/>
            <person name="Birren B.W."/>
            <person name="Henn M.R."/>
            <person name="Taylor J.W."/>
            <person name="Rounsley S.D."/>
        </authorList>
    </citation>
    <scope>NUCLEOTIDE SEQUENCE [LARGE SCALE GENOMIC DNA]</scope>
    <source>
        <strain evidence="2">RMSCC 757 / Silveira</strain>
    </source>
</reference>
<keyword evidence="2" id="KW-1185">Reference proteome</keyword>
<dbReference type="AlphaFoldDB" id="E9DEB4"/>
<dbReference type="VEuPathDB" id="FungiDB:CPSG_07905"/>
<dbReference type="InterPro" id="IPR001810">
    <property type="entry name" value="F-box_dom"/>
</dbReference>
<accession>E9DEB4</accession>
<dbReference type="Pfam" id="PF12937">
    <property type="entry name" value="F-box-like"/>
    <property type="match status" value="1"/>
</dbReference>
<sequence length="580" mass="66098">MLLTLLPVELLIEILSQVSRSDLKRLCEVSKLFNKLATPILYRSVVIKAESEVSLEKSLDTKLLNITCRHSENVLRFTRDFQITSSFHDLTHKRCSRNWDFNDYYSGEFQNEDGDILMGKLEQTIIRFLEKLEDGQLRNFSWELGTCIPEQLLSSYNGQLQAKQNKIESIRLVTDGSCYTHDFVGAPDLTSFQNLKRLSLIGLNRFYFESLWGTFNGISDQLQELELDFVDWQAIDYDPDSPENYFAEEALGMSRKDKICIFPSLRVLLLSRVPFQPFQRAMAYAFGFTHLQSLRLRLCPGWEGFLAHVQRLNSRIRLKTLEVQHTVNCEDSMGEGEQLLTFLHAFDGLEELFVSTSGPSSAVDLWRAALKHGATLKRFVHHQRTVNIDDESAYFEEECDLPDLSFGPEGINRLSQDPSRNPLVSLDLECLGMCCIPSYLKHLLAPCAAKRLLKVLHIRGSGSDALKYKSLIIQRDKYVNNGKECPKVTTKLHHFAEWIFGPEGFPSMKVLAAGDFSHDGRYSKTNVILCRREVSDPPETISGRFYRYAKESDVGVWSLLETYSSALAACPTDSILEYGA</sequence>
<dbReference type="SUPFAM" id="SSF81383">
    <property type="entry name" value="F-box domain"/>
    <property type="match status" value="1"/>
</dbReference>
<dbReference type="SUPFAM" id="SSF52047">
    <property type="entry name" value="RNI-like"/>
    <property type="match status" value="1"/>
</dbReference>
<gene>
    <name evidence="1" type="ORF">CPSG_07905</name>
</gene>
<evidence type="ECO:0000313" key="1">
    <source>
        <dbReference type="EMBL" id="EFW15468.1"/>
    </source>
</evidence>
<dbReference type="HOGENOM" id="CLU_017138_1_1_1"/>
<organism evidence="2">
    <name type="scientific">Coccidioides posadasii (strain RMSCC 757 / Silveira)</name>
    <name type="common">Valley fever fungus</name>
    <dbReference type="NCBI Taxonomy" id="443226"/>
    <lineage>
        <taxon>Eukaryota</taxon>
        <taxon>Fungi</taxon>
        <taxon>Dikarya</taxon>
        <taxon>Ascomycota</taxon>
        <taxon>Pezizomycotina</taxon>
        <taxon>Eurotiomycetes</taxon>
        <taxon>Eurotiomycetidae</taxon>
        <taxon>Onygenales</taxon>
        <taxon>Onygenaceae</taxon>
        <taxon>Coccidioides</taxon>
    </lineage>
</organism>
<dbReference type="OrthoDB" id="1720422at2759"/>
<dbReference type="InterPro" id="IPR036047">
    <property type="entry name" value="F-box-like_dom_sf"/>
</dbReference>
<dbReference type="EMBL" id="GL636501">
    <property type="protein sequence ID" value="EFW15468.1"/>
    <property type="molecule type" value="Genomic_DNA"/>
</dbReference>